<organism evidence="4 5">
    <name type="scientific">Paenibacillus albidus</name>
    <dbReference type="NCBI Taxonomy" id="2041023"/>
    <lineage>
        <taxon>Bacteria</taxon>
        <taxon>Bacillati</taxon>
        <taxon>Bacillota</taxon>
        <taxon>Bacilli</taxon>
        <taxon>Bacillales</taxon>
        <taxon>Paenibacillaceae</taxon>
        <taxon>Paenibacillus</taxon>
    </lineage>
</organism>
<evidence type="ECO:0008006" key="6">
    <source>
        <dbReference type="Google" id="ProtNLM"/>
    </source>
</evidence>
<dbReference type="GO" id="GO:0005737">
    <property type="term" value="C:cytoplasm"/>
    <property type="evidence" value="ECO:0007669"/>
    <property type="project" value="TreeGrafter"/>
</dbReference>
<keyword evidence="2 3" id="KW-0663">Pyridoxal phosphate</keyword>
<evidence type="ECO:0000313" key="5">
    <source>
        <dbReference type="Proteomes" id="UP000637643"/>
    </source>
</evidence>
<dbReference type="InterPro" id="IPR015424">
    <property type="entry name" value="PyrdxlP-dep_Trfase"/>
</dbReference>
<dbReference type="SUPFAM" id="SSF53383">
    <property type="entry name" value="PLP-dependent transferases"/>
    <property type="match status" value="1"/>
</dbReference>
<dbReference type="PANTHER" id="PTHR11808">
    <property type="entry name" value="TRANS-SULFURATION ENZYME FAMILY MEMBER"/>
    <property type="match status" value="1"/>
</dbReference>
<sequence>MVAGAVIASQQIMDQIFSEEYELIGGSLAPFEAWLLVRGLRTLPLRMEAHQRNALAVANFLVEHPAISRVNYPGLTSHGGFEEPTHACMADPLGCGA</sequence>
<keyword evidence="5" id="KW-1185">Reference proteome</keyword>
<dbReference type="InterPro" id="IPR015421">
    <property type="entry name" value="PyrdxlP-dep_Trfase_major"/>
</dbReference>
<dbReference type="GO" id="GO:0030170">
    <property type="term" value="F:pyridoxal phosphate binding"/>
    <property type="evidence" value="ECO:0007669"/>
    <property type="project" value="InterPro"/>
</dbReference>
<dbReference type="EMBL" id="BMKR01000037">
    <property type="protein sequence ID" value="GGG04011.1"/>
    <property type="molecule type" value="Genomic_DNA"/>
</dbReference>
<protein>
    <recommendedName>
        <fullName evidence="6">Cystathionine gamma-synthase</fullName>
    </recommendedName>
</protein>
<dbReference type="Gene3D" id="3.90.1150.10">
    <property type="entry name" value="Aspartate Aminotransferase, domain 1"/>
    <property type="match status" value="1"/>
</dbReference>
<evidence type="ECO:0000256" key="1">
    <source>
        <dbReference type="ARBA" id="ARBA00001933"/>
    </source>
</evidence>
<comment type="cofactor">
    <cofactor evidence="1 3">
        <name>pyridoxal 5'-phosphate</name>
        <dbReference type="ChEBI" id="CHEBI:597326"/>
    </cofactor>
</comment>
<dbReference type="PANTHER" id="PTHR11808:SF80">
    <property type="entry name" value="CYSTATHIONINE GAMMA-LYASE"/>
    <property type="match status" value="1"/>
</dbReference>
<evidence type="ECO:0000256" key="3">
    <source>
        <dbReference type="RuleBase" id="RU362118"/>
    </source>
</evidence>
<gene>
    <name evidence="4" type="ORF">GCM10010912_55970</name>
</gene>
<dbReference type="AlphaFoldDB" id="A0A917FUL0"/>
<proteinExistence type="inferred from homology"/>
<comment type="caution">
    <text evidence="4">The sequence shown here is derived from an EMBL/GenBank/DDBJ whole genome shotgun (WGS) entry which is preliminary data.</text>
</comment>
<evidence type="ECO:0000313" key="4">
    <source>
        <dbReference type="EMBL" id="GGG04011.1"/>
    </source>
</evidence>
<reference evidence="4" key="2">
    <citation type="submission" date="2020-09" db="EMBL/GenBank/DDBJ databases">
        <authorList>
            <person name="Sun Q."/>
            <person name="Zhou Y."/>
        </authorList>
    </citation>
    <scope>NUCLEOTIDE SEQUENCE</scope>
    <source>
        <strain evidence="4">CGMCC 1.16134</strain>
    </source>
</reference>
<dbReference type="InterPro" id="IPR000277">
    <property type="entry name" value="Cys/Met-Metab_PyrdxlP-dep_enz"/>
</dbReference>
<reference evidence="4" key="1">
    <citation type="journal article" date="2014" name="Int. J. Syst. Evol. Microbiol.">
        <title>Complete genome sequence of Corynebacterium casei LMG S-19264T (=DSM 44701T), isolated from a smear-ripened cheese.</title>
        <authorList>
            <consortium name="US DOE Joint Genome Institute (JGI-PGF)"/>
            <person name="Walter F."/>
            <person name="Albersmeier A."/>
            <person name="Kalinowski J."/>
            <person name="Ruckert C."/>
        </authorList>
    </citation>
    <scope>NUCLEOTIDE SEQUENCE</scope>
    <source>
        <strain evidence="4">CGMCC 1.16134</strain>
    </source>
</reference>
<comment type="similarity">
    <text evidence="3">Belongs to the trans-sulfuration enzymes family.</text>
</comment>
<dbReference type="Pfam" id="PF01053">
    <property type="entry name" value="Cys_Met_Meta_PP"/>
    <property type="match status" value="1"/>
</dbReference>
<name>A0A917FUL0_9BACL</name>
<dbReference type="InterPro" id="IPR015422">
    <property type="entry name" value="PyrdxlP-dep_Trfase_small"/>
</dbReference>
<dbReference type="GO" id="GO:0016846">
    <property type="term" value="F:carbon-sulfur lyase activity"/>
    <property type="evidence" value="ECO:0007669"/>
    <property type="project" value="TreeGrafter"/>
</dbReference>
<evidence type="ECO:0000256" key="2">
    <source>
        <dbReference type="ARBA" id="ARBA00022898"/>
    </source>
</evidence>
<dbReference type="Gene3D" id="3.40.640.10">
    <property type="entry name" value="Type I PLP-dependent aspartate aminotransferase-like (Major domain)"/>
    <property type="match status" value="1"/>
</dbReference>
<dbReference type="GO" id="GO:0019346">
    <property type="term" value="P:transsulfuration"/>
    <property type="evidence" value="ECO:0007669"/>
    <property type="project" value="InterPro"/>
</dbReference>
<accession>A0A917FUL0</accession>
<dbReference type="Proteomes" id="UP000637643">
    <property type="component" value="Unassembled WGS sequence"/>
</dbReference>